<comment type="similarity">
    <text evidence="2">Belongs to the CIA30 family.</text>
</comment>
<dbReference type="Pfam" id="PF08547">
    <property type="entry name" value="CIA30"/>
    <property type="match status" value="1"/>
</dbReference>
<dbReference type="GO" id="GO:0010257">
    <property type="term" value="P:NADH dehydrogenase complex assembly"/>
    <property type="evidence" value="ECO:0007669"/>
    <property type="project" value="TreeGrafter"/>
</dbReference>
<dbReference type="OrthoDB" id="42561at2759"/>
<keyword evidence="3" id="KW-0496">Mitochondrion</keyword>
<dbReference type="GO" id="GO:0005739">
    <property type="term" value="C:mitochondrion"/>
    <property type="evidence" value="ECO:0007669"/>
    <property type="project" value="UniProtKB-SubCell"/>
</dbReference>
<comment type="caution">
    <text evidence="6">The sequence shown here is derived from an EMBL/GenBank/DDBJ whole genome shotgun (WGS) entry which is preliminary data.</text>
</comment>
<dbReference type="InterPro" id="IPR013857">
    <property type="entry name" value="NADH-UbQ_OxRdtase-assoc_prot30"/>
</dbReference>
<gene>
    <name evidence="6" type="ORF">CVT25_007055</name>
</gene>
<reference evidence="6 7" key="1">
    <citation type="journal article" date="2018" name="Evol. Lett.">
        <title>Horizontal gene cluster transfer increased hallucinogenic mushroom diversity.</title>
        <authorList>
            <person name="Reynolds H.T."/>
            <person name="Vijayakumar V."/>
            <person name="Gluck-Thaler E."/>
            <person name="Korotkin H.B."/>
            <person name="Matheny P.B."/>
            <person name="Slot J.C."/>
        </authorList>
    </citation>
    <scope>NUCLEOTIDE SEQUENCE [LARGE SCALE GENOMIC DNA]</scope>
    <source>
        <strain evidence="6 7">2631</strain>
    </source>
</reference>
<dbReference type="SUPFAM" id="SSF49785">
    <property type="entry name" value="Galactose-binding domain-like"/>
    <property type="match status" value="1"/>
</dbReference>
<evidence type="ECO:0000256" key="2">
    <source>
        <dbReference type="ARBA" id="ARBA00007884"/>
    </source>
</evidence>
<dbReference type="InterPro" id="IPR039131">
    <property type="entry name" value="NDUFAF1"/>
</dbReference>
<dbReference type="InterPro" id="IPR008979">
    <property type="entry name" value="Galactose-bd-like_sf"/>
</dbReference>
<organism evidence="6 7">
    <name type="scientific">Psilocybe cyanescens</name>
    <dbReference type="NCBI Taxonomy" id="93625"/>
    <lineage>
        <taxon>Eukaryota</taxon>
        <taxon>Fungi</taxon>
        <taxon>Dikarya</taxon>
        <taxon>Basidiomycota</taxon>
        <taxon>Agaricomycotina</taxon>
        <taxon>Agaricomycetes</taxon>
        <taxon>Agaricomycetidae</taxon>
        <taxon>Agaricales</taxon>
        <taxon>Agaricineae</taxon>
        <taxon>Strophariaceae</taxon>
        <taxon>Psilocybe</taxon>
    </lineage>
</organism>
<evidence type="ECO:0000256" key="1">
    <source>
        <dbReference type="ARBA" id="ARBA00004173"/>
    </source>
</evidence>
<dbReference type="PANTHER" id="PTHR13194:SF18">
    <property type="entry name" value="COMPLEX I INTERMEDIATE-ASSOCIATED PROTEIN 30, MITOCHONDRIAL"/>
    <property type="match status" value="1"/>
</dbReference>
<comment type="subcellular location">
    <subcellularLocation>
        <location evidence="1">Mitochondrion</location>
    </subcellularLocation>
</comment>
<accession>A0A409WY64</accession>
<dbReference type="AlphaFoldDB" id="A0A409WY64"/>
<evidence type="ECO:0000256" key="4">
    <source>
        <dbReference type="ARBA" id="ARBA00023186"/>
    </source>
</evidence>
<dbReference type="InParanoid" id="A0A409WY64"/>
<protein>
    <recommendedName>
        <fullName evidence="5">NADH:ubiquinone oxidoreductase intermediate-associated protein 30 domain-containing protein</fullName>
    </recommendedName>
</protein>
<proteinExistence type="inferred from homology"/>
<name>A0A409WY64_PSICY</name>
<evidence type="ECO:0000259" key="5">
    <source>
        <dbReference type="Pfam" id="PF08547"/>
    </source>
</evidence>
<feature type="domain" description="NADH:ubiquinone oxidoreductase intermediate-associated protein 30" evidence="5">
    <location>
        <begin position="39"/>
        <end position="227"/>
    </location>
</feature>
<dbReference type="PANTHER" id="PTHR13194">
    <property type="entry name" value="COMPLEX I INTERMEDIATE-ASSOCIATED PROTEIN 30"/>
    <property type="match status" value="1"/>
</dbReference>
<keyword evidence="4" id="KW-0143">Chaperone</keyword>
<sequence>MSHLTKYLQRTIQLFGKGVENVVLMKGADAPIRGPKTVFTFNTPEDIQGFATGCDGDIGGLSTVALELDERPEVNSSIGKAATGVFRGEMRLNVKPGMEKKIRGGYAGFRNKNRPAFLYGNLTEDASGYEYLALRLRLAGEPQTHNSYFVNLQTDGPVSTDLWQHRLYFRKQDAWEDLFIPFNNFVRTNAGEMSQKQIAMYREKIKSIGISILGGNSGVEGKYELGIDEIRFVNEEDAVDSVANSTLATDLSEKDTNEKATF</sequence>
<dbReference type="GO" id="GO:0006120">
    <property type="term" value="P:mitochondrial electron transport, NADH to ubiquinone"/>
    <property type="evidence" value="ECO:0007669"/>
    <property type="project" value="TreeGrafter"/>
</dbReference>
<dbReference type="Proteomes" id="UP000283269">
    <property type="component" value="Unassembled WGS sequence"/>
</dbReference>
<keyword evidence="7" id="KW-1185">Reference proteome</keyword>
<evidence type="ECO:0000313" key="7">
    <source>
        <dbReference type="Proteomes" id="UP000283269"/>
    </source>
</evidence>
<evidence type="ECO:0000256" key="3">
    <source>
        <dbReference type="ARBA" id="ARBA00023128"/>
    </source>
</evidence>
<evidence type="ECO:0000313" key="6">
    <source>
        <dbReference type="EMBL" id="PPQ83464.1"/>
    </source>
</evidence>
<dbReference type="EMBL" id="NHYD01003015">
    <property type="protein sequence ID" value="PPQ83464.1"/>
    <property type="molecule type" value="Genomic_DNA"/>
</dbReference>
<dbReference type="STRING" id="93625.A0A409WY64"/>
<dbReference type="GO" id="GO:0051082">
    <property type="term" value="F:unfolded protein binding"/>
    <property type="evidence" value="ECO:0007669"/>
    <property type="project" value="TreeGrafter"/>
</dbReference>